<dbReference type="AlphaFoldDB" id="B3G4M7"/>
<protein>
    <submittedName>
        <fullName evidence="4">Putative methylase-like protein</fullName>
    </submittedName>
</protein>
<sequence length="287" mass="32939">MAQYDNCAADYVASKKEGFRVDVEYFTFLHRMLLPTLGKDILTNQYHDILAGKRILDLACGDGHYTRKLKEQLGAEEVVGIDISQGMIDIARAKEDAEPLGIIYQVADAQQLPPPIQKYDIVTAFYLLNFARTSDELKRMVEIIDEQLADKQSFFGVITNVCGEANTYNNDKHRKYSFIREANLENGQLSDGAEVKYTHFNTKDNSSFSYITYYLSKETYERVFKEVGFTNFKWIPMESCPTVEDRAFYDDFIQYAPAIGIIASKKSIDFSFFSIINKIFSFLFKSK</sequence>
<dbReference type="PANTHER" id="PTHR43861:SF1">
    <property type="entry name" value="TRANS-ACONITATE 2-METHYLTRANSFERASE"/>
    <property type="match status" value="1"/>
</dbReference>
<dbReference type="GO" id="GO:0032259">
    <property type="term" value="P:methylation"/>
    <property type="evidence" value="ECO:0007669"/>
    <property type="project" value="UniProtKB-KW"/>
</dbReference>
<evidence type="ECO:0000256" key="1">
    <source>
        <dbReference type="ARBA" id="ARBA00022603"/>
    </source>
</evidence>
<dbReference type="GO" id="GO:0008168">
    <property type="term" value="F:methyltransferase activity"/>
    <property type="evidence" value="ECO:0007669"/>
    <property type="project" value="UniProtKB-KW"/>
</dbReference>
<keyword evidence="2" id="KW-0808">Transferase</keyword>
<dbReference type="Gene3D" id="3.40.50.150">
    <property type="entry name" value="Vaccinia Virus protein VP39"/>
    <property type="match status" value="1"/>
</dbReference>
<organism evidence="4">
    <name type="scientific">Adineta vaga</name>
    <name type="common">Rotifer</name>
    <name type="synonym">Callidina vaga</name>
    <dbReference type="NCBI Taxonomy" id="104782"/>
    <lineage>
        <taxon>Eukaryota</taxon>
        <taxon>Metazoa</taxon>
        <taxon>Spiralia</taxon>
        <taxon>Gnathifera</taxon>
        <taxon>Rotifera</taxon>
        <taxon>Eurotatoria</taxon>
        <taxon>Bdelloidea</taxon>
        <taxon>Adinetida</taxon>
        <taxon>Adinetidae</taxon>
        <taxon>Adineta</taxon>
    </lineage>
</organism>
<feature type="domain" description="Methyltransferase" evidence="3">
    <location>
        <begin position="55"/>
        <end position="143"/>
    </location>
</feature>
<evidence type="ECO:0000259" key="3">
    <source>
        <dbReference type="Pfam" id="PF13649"/>
    </source>
</evidence>
<dbReference type="PANTHER" id="PTHR43861">
    <property type="entry name" value="TRANS-ACONITATE 2-METHYLTRANSFERASE-RELATED"/>
    <property type="match status" value="1"/>
</dbReference>
<proteinExistence type="predicted"/>
<dbReference type="InterPro" id="IPR041698">
    <property type="entry name" value="Methyltransf_25"/>
</dbReference>
<name>B3G4M7_ADIVA</name>
<dbReference type="SUPFAM" id="SSF53335">
    <property type="entry name" value="S-adenosyl-L-methionine-dependent methyltransferases"/>
    <property type="match status" value="1"/>
</dbReference>
<dbReference type="CDD" id="cd02440">
    <property type="entry name" value="AdoMet_MTases"/>
    <property type="match status" value="1"/>
</dbReference>
<dbReference type="EMBL" id="EU643487">
    <property type="protein sequence ID" value="ACD54775.1"/>
    <property type="molecule type" value="Genomic_DNA"/>
</dbReference>
<dbReference type="Pfam" id="PF13649">
    <property type="entry name" value="Methyltransf_25"/>
    <property type="match status" value="1"/>
</dbReference>
<dbReference type="InterPro" id="IPR029063">
    <property type="entry name" value="SAM-dependent_MTases_sf"/>
</dbReference>
<reference evidence="4" key="1">
    <citation type="journal article" date="2008" name="Science">
        <title>Massive horizontal gene transfer in bdelloid rotifers.</title>
        <authorList>
            <person name="Gladyshev E.A."/>
            <person name="Meselson M.S."/>
            <person name="Arkhipova I.R."/>
        </authorList>
    </citation>
    <scope>NUCLEOTIDE SEQUENCE</scope>
</reference>
<accession>B3G4M7</accession>
<evidence type="ECO:0000256" key="2">
    <source>
        <dbReference type="ARBA" id="ARBA00022679"/>
    </source>
</evidence>
<keyword evidence="1 4" id="KW-0489">Methyltransferase</keyword>
<evidence type="ECO:0000313" key="4">
    <source>
        <dbReference type="EMBL" id="ACD54775.1"/>
    </source>
</evidence>